<sequence length="300" mass="35825">MKTVITHPNFDYLWDKIALDNKINRANVSFEKFEDGWPNIFINWVKELVEHKEITYIWDFSKSEDLFLNFAAIRWILDYYANKVRVILPYFPVGTMERIDTKWQVATARYYADIMSQFPFARETKTSIHIFDIHALVERFLFDSHSVNVEIHTAMSLLRDEIKWKSIVFPDEWALKRFWKDFKDQDIIVCSKVRNWNKREITIKEWDPKWKDVIIIDDLIQTGWTIKKTAEKLRELGAKSVSSYATHWVFPNNSHIDLAKSLDKLIVTDTIPANIKRAEEVINMEVFSIKWLVEKIMFHD</sequence>
<dbReference type="InterPro" id="IPR000836">
    <property type="entry name" value="PRTase_dom"/>
</dbReference>
<dbReference type="GO" id="GO:0002189">
    <property type="term" value="C:ribose phosphate diphosphokinase complex"/>
    <property type="evidence" value="ECO:0007669"/>
    <property type="project" value="TreeGrafter"/>
</dbReference>
<dbReference type="GO" id="GO:0006015">
    <property type="term" value="P:5-phosphoribose 1-diphosphate biosynthetic process"/>
    <property type="evidence" value="ECO:0007669"/>
    <property type="project" value="TreeGrafter"/>
</dbReference>
<organism evidence="1">
    <name type="scientific">uncultured bacterium</name>
    <name type="common">gcode 4</name>
    <dbReference type="NCBI Taxonomy" id="1234023"/>
    <lineage>
        <taxon>Bacteria</taxon>
        <taxon>environmental samples</taxon>
    </lineage>
</organism>
<dbReference type="InterPro" id="IPR029057">
    <property type="entry name" value="PRTase-like"/>
</dbReference>
<accession>K2BWE6</accession>
<reference evidence="1" key="1">
    <citation type="journal article" date="2012" name="Science">
        <title>Fermentation, hydrogen, and sulfur metabolism in multiple uncultivated bacterial phyla.</title>
        <authorList>
            <person name="Wrighton K.C."/>
            <person name="Thomas B.C."/>
            <person name="Sharon I."/>
            <person name="Miller C.S."/>
            <person name="Castelle C.J."/>
            <person name="VerBerkmoes N.C."/>
            <person name="Wilkins M.J."/>
            <person name="Hettich R.L."/>
            <person name="Lipton M.S."/>
            <person name="Williams K.H."/>
            <person name="Long P.E."/>
            <person name="Banfield J.F."/>
        </authorList>
    </citation>
    <scope>NUCLEOTIDE SEQUENCE [LARGE SCALE GENOMIC DNA]</scope>
</reference>
<dbReference type="Pfam" id="PF14572">
    <property type="entry name" value="Pribosyl_synth"/>
    <property type="match status" value="1"/>
</dbReference>
<dbReference type="Gene3D" id="3.40.50.2020">
    <property type="match status" value="2"/>
</dbReference>
<proteinExistence type="predicted"/>
<dbReference type="EMBL" id="AMFJ01021616">
    <property type="protein sequence ID" value="EKD66569.1"/>
    <property type="molecule type" value="Genomic_DNA"/>
</dbReference>
<dbReference type="GO" id="GO:0005737">
    <property type="term" value="C:cytoplasm"/>
    <property type="evidence" value="ECO:0007669"/>
    <property type="project" value="TreeGrafter"/>
</dbReference>
<dbReference type="PANTHER" id="PTHR10210:SF45">
    <property type="entry name" value="RIBOSE-PHOSPHATE PYROPHOSPHOKINASE 3, CHLOROPLASTIC"/>
    <property type="match status" value="1"/>
</dbReference>
<dbReference type="GO" id="GO:0006164">
    <property type="term" value="P:purine nucleotide biosynthetic process"/>
    <property type="evidence" value="ECO:0007669"/>
    <property type="project" value="TreeGrafter"/>
</dbReference>
<name>K2BWE6_9BACT</name>
<evidence type="ECO:0000313" key="1">
    <source>
        <dbReference type="EMBL" id="EKD66569.1"/>
    </source>
</evidence>
<dbReference type="SUPFAM" id="SSF53271">
    <property type="entry name" value="PRTase-like"/>
    <property type="match status" value="2"/>
</dbReference>
<dbReference type="GO" id="GO:0000287">
    <property type="term" value="F:magnesium ion binding"/>
    <property type="evidence" value="ECO:0007669"/>
    <property type="project" value="InterPro"/>
</dbReference>
<gene>
    <name evidence="1" type="ORF">ACD_49C00030G0007</name>
</gene>
<dbReference type="PANTHER" id="PTHR10210">
    <property type="entry name" value="RIBOSE-PHOSPHATE DIPHOSPHOKINASE FAMILY MEMBER"/>
    <property type="match status" value="1"/>
</dbReference>
<comment type="caution">
    <text evidence="1">The sequence shown here is derived from an EMBL/GenBank/DDBJ whole genome shotgun (WGS) entry which is preliminary data.</text>
</comment>
<dbReference type="AlphaFoldDB" id="K2BWE6"/>
<protein>
    <submittedName>
        <fullName evidence="1">Uncharacterized protein</fullName>
    </submittedName>
</protein>
<dbReference type="CDD" id="cd06223">
    <property type="entry name" value="PRTases_typeI"/>
    <property type="match status" value="1"/>
</dbReference>
<dbReference type="InterPro" id="IPR005946">
    <property type="entry name" value="Rib-P_diPkinase"/>
</dbReference>